<dbReference type="AlphaFoldDB" id="A0A1E3RM47"/>
<reference evidence="2" key="1">
    <citation type="submission" date="2016-09" db="EMBL/GenBank/DDBJ databases">
        <authorList>
            <person name="Greninger A.L."/>
            <person name="Jerome K.R."/>
            <person name="Mcnair B."/>
            <person name="Wallis C."/>
            <person name="Fang F."/>
        </authorList>
    </citation>
    <scope>NUCLEOTIDE SEQUENCE [LARGE SCALE GENOMIC DNA]</scope>
    <source>
        <strain evidence="2">M6</strain>
    </source>
</reference>
<protein>
    <submittedName>
        <fullName evidence="1">Uncharacterized protein</fullName>
    </submittedName>
</protein>
<name>A0A1E3RM47_MYCFV</name>
<keyword evidence="2" id="KW-1185">Reference proteome</keyword>
<gene>
    <name evidence="1" type="ORF">BHQ18_09450</name>
</gene>
<evidence type="ECO:0000313" key="1">
    <source>
        <dbReference type="EMBL" id="ODQ90920.1"/>
    </source>
</evidence>
<evidence type="ECO:0000313" key="2">
    <source>
        <dbReference type="Proteomes" id="UP000094053"/>
    </source>
</evidence>
<organism evidence="1 2">
    <name type="scientific">Mycolicibacterium flavescens</name>
    <name type="common">Mycobacterium flavescens</name>
    <dbReference type="NCBI Taxonomy" id="1776"/>
    <lineage>
        <taxon>Bacteria</taxon>
        <taxon>Bacillati</taxon>
        <taxon>Actinomycetota</taxon>
        <taxon>Actinomycetes</taxon>
        <taxon>Mycobacteriales</taxon>
        <taxon>Mycobacteriaceae</taxon>
        <taxon>Mycolicibacterium</taxon>
    </lineage>
</organism>
<sequence>MQRNEVSVRIVLITPLDESTVFTRTQSCLREVLVSFFLPTAPFDLCHDLIHGVLAIREIRNLGQQCGRGDVRIFDKCPILVDMLRKRF</sequence>
<proteinExistence type="predicted"/>
<accession>A0A1E3RM47</accession>
<dbReference type="EMBL" id="MIHA01000005">
    <property type="protein sequence ID" value="ODQ90920.1"/>
    <property type="molecule type" value="Genomic_DNA"/>
</dbReference>
<comment type="caution">
    <text evidence="1">The sequence shown here is derived from an EMBL/GenBank/DDBJ whole genome shotgun (WGS) entry which is preliminary data.</text>
</comment>
<dbReference type="Proteomes" id="UP000094053">
    <property type="component" value="Unassembled WGS sequence"/>
</dbReference>